<feature type="transmembrane region" description="Helical" evidence="8">
    <location>
        <begin position="210"/>
        <end position="227"/>
    </location>
</feature>
<reference evidence="9 10" key="1">
    <citation type="submission" date="2018-11" db="EMBL/GenBank/DDBJ databases">
        <title>Sequencing the genomes of 1000 actinobacteria strains.</title>
        <authorList>
            <person name="Klenk H.-P."/>
        </authorList>
    </citation>
    <scope>NUCLEOTIDE SEQUENCE [LARGE SCALE GENOMIC DNA]</scope>
    <source>
        <strain evidence="9 10">DSM 14012</strain>
    </source>
</reference>
<dbReference type="Proteomes" id="UP000266915">
    <property type="component" value="Unassembled WGS sequence"/>
</dbReference>
<organism evidence="9 10">
    <name type="scientific">Plantibacter flavus</name>
    <dbReference type="NCBI Taxonomy" id="150123"/>
    <lineage>
        <taxon>Bacteria</taxon>
        <taxon>Bacillati</taxon>
        <taxon>Actinomycetota</taxon>
        <taxon>Actinomycetes</taxon>
        <taxon>Micrococcales</taxon>
        <taxon>Microbacteriaceae</taxon>
        <taxon>Plantibacter</taxon>
    </lineage>
</organism>
<comment type="similarity">
    <text evidence="2">Belongs to the binding-protein-dependent transport system permease family. FecCD subfamily.</text>
</comment>
<dbReference type="GO" id="GO:0005886">
    <property type="term" value="C:plasma membrane"/>
    <property type="evidence" value="ECO:0007669"/>
    <property type="project" value="UniProtKB-SubCell"/>
</dbReference>
<evidence type="ECO:0000313" key="10">
    <source>
        <dbReference type="Proteomes" id="UP000266915"/>
    </source>
</evidence>
<evidence type="ECO:0000256" key="4">
    <source>
        <dbReference type="ARBA" id="ARBA00022475"/>
    </source>
</evidence>
<keyword evidence="4" id="KW-1003">Cell membrane</keyword>
<comment type="subcellular location">
    <subcellularLocation>
        <location evidence="1">Cell membrane</location>
        <topology evidence="1">Multi-pass membrane protein</topology>
    </subcellularLocation>
</comment>
<evidence type="ECO:0000256" key="3">
    <source>
        <dbReference type="ARBA" id="ARBA00022448"/>
    </source>
</evidence>
<keyword evidence="6 8" id="KW-1133">Transmembrane helix</keyword>
<dbReference type="RefSeq" id="WP_085511935.1">
    <property type="nucleotide sequence ID" value="NZ_FXAP01000003.1"/>
</dbReference>
<evidence type="ECO:0000256" key="6">
    <source>
        <dbReference type="ARBA" id="ARBA00022989"/>
    </source>
</evidence>
<feature type="transmembrane region" description="Helical" evidence="8">
    <location>
        <begin position="134"/>
        <end position="154"/>
    </location>
</feature>
<feature type="transmembrane region" description="Helical" evidence="8">
    <location>
        <begin position="253"/>
        <end position="278"/>
    </location>
</feature>
<comment type="caution">
    <text evidence="9">The sequence shown here is derived from an EMBL/GenBank/DDBJ whole genome shotgun (WGS) entry which is preliminary data.</text>
</comment>
<gene>
    <name evidence="9" type="ORF">EDD42_0613</name>
</gene>
<dbReference type="Gene3D" id="1.10.3470.10">
    <property type="entry name" value="ABC transporter involved in vitamin B12 uptake, BtuC"/>
    <property type="match status" value="1"/>
</dbReference>
<keyword evidence="7 8" id="KW-0472">Membrane</keyword>
<dbReference type="GO" id="GO:0033214">
    <property type="term" value="P:siderophore-iron import into cell"/>
    <property type="evidence" value="ECO:0007669"/>
    <property type="project" value="TreeGrafter"/>
</dbReference>
<accession>A0A3N2BZC3</accession>
<dbReference type="Pfam" id="PF01032">
    <property type="entry name" value="FecCD"/>
    <property type="match status" value="1"/>
</dbReference>
<dbReference type="GO" id="GO:0022857">
    <property type="term" value="F:transmembrane transporter activity"/>
    <property type="evidence" value="ECO:0007669"/>
    <property type="project" value="InterPro"/>
</dbReference>
<feature type="transmembrane region" description="Helical" evidence="8">
    <location>
        <begin position="110"/>
        <end position="128"/>
    </location>
</feature>
<proteinExistence type="inferred from homology"/>
<dbReference type="EMBL" id="RKHL01000001">
    <property type="protein sequence ID" value="ROR80572.1"/>
    <property type="molecule type" value="Genomic_DNA"/>
</dbReference>
<keyword evidence="5 8" id="KW-0812">Transmembrane</keyword>
<keyword evidence="3" id="KW-0813">Transport</keyword>
<feature type="transmembrane region" description="Helical" evidence="8">
    <location>
        <begin position="26"/>
        <end position="44"/>
    </location>
</feature>
<evidence type="ECO:0000256" key="1">
    <source>
        <dbReference type="ARBA" id="ARBA00004651"/>
    </source>
</evidence>
<evidence type="ECO:0000256" key="5">
    <source>
        <dbReference type="ARBA" id="ARBA00022692"/>
    </source>
</evidence>
<evidence type="ECO:0000256" key="2">
    <source>
        <dbReference type="ARBA" id="ARBA00007935"/>
    </source>
</evidence>
<feature type="transmembrane region" description="Helical" evidence="8">
    <location>
        <begin position="79"/>
        <end position="98"/>
    </location>
</feature>
<dbReference type="PANTHER" id="PTHR30472:SF24">
    <property type="entry name" value="FERRIC ENTEROBACTIN TRANSPORT SYSTEM PERMEASE PROTEIN FEPG"/>
    <property type="match status" value="1"/>
</dbReference>
<keyword evidence="10" id="KW-1185">Reference proteome</keyword>
<dbReference type="PANTHER" id="PTHR30472">
    <property type="entry name" value="FERRIC ENTEROBACTIN TRANSPORT SYSTEM PERMEASE PROTEIN"/>
    <property type="match status" value="1"/>
</dbReference>
<evidence type="ECO:0000313" key="9">
    <source>
        <dbReference type="EMBL" id="ROR80572.1"/>
    </source>
</evidence>
<evidence type="ECO:0000256" key="7">
    <source>
        <dbReference type="ARBA" id="ARBA00023136"/>
    </source>
</evidence>
<feature type="transmembrane region" description="Helical" evidence="8">
    <location>
        <begin position="161"/>
        <end position="178"/>
    </location>
</feature>
<feature type="transmembrane region" description="Helical" evidence="8">
    <location>
        <begin position="320"/>
        <end position="341"/>
    </location>
</feature>
<name>A0A3N2BZC3_9MICO</name>
<feature type="transmembrane region" description="Helical" evidence="8">
    <location>
        <begin position="290"/>
        <end position="308"/>
    </location>
</feature>
<dbReference type="InterPro" id="IPR000522">
    <property type="entry name" value="ABC_transptr_permease_BtuC"/>
</dbReference>
<protein>
    <submittedName>
        <fullName evidence="9">Iron complex transport system permease protein</fullName>
    </submittedName>
</protein>
<sequence>MTAVAEPGRRTVRVGRVSWVVHRRELVVVGALVAVVVGVGAFALTQGEYRIPLDKLLAAFTGTGSESVLRIVLEWRLPRVVIAVVGGIALGLSGAIFQSITRNPLGSPDIIGFNSGAFTGALIVTLVVGGNYAATVSGALIGGLATALVVYLLAWSRGVQGFRLIVIGIAISAVLNAFNDYLQLRADLNAAIAAASWGMGSLADLGWQDVVPVTIAVAVLVPLLALLSRRLRMLEFGDDIASALGIPVERTRLLLLVIGVALTATVTAVAGPIIFVALAAPQLARRLTKSAGITLVPSAAMGAALLLVSDVVAQRIIAPAALPVGAVTVTLGGIYLIALLITQAGKH</sequence>
<dbReference type="InterPro" id="IPR037294">
    <property type="entry name" value="ABC_BtuC-like"/>
</dbReference>
<dbReference type="SUPFAM" id="SSF81345">
    <property type="entry name" value="ABC transporter involved in vitamin B12 uptake, BtuC"/>
    <property type="match status" value="1"/>
</dbReference>
<evidence type="ECO:0000256" key="8">
    <source>
        <dbReference type="SAM" id="Phobius"/>
    </source>
</evidence>
<dbReference type="AlphaFoldDB" id="A0A3N2BZC3"/>
<dbReference type="CDD" id="cd06550">
    <property type="entry name" value="TM_ABC_iron-siderophores_like"/>
    <property type="match status" value="1"/>
</dbReference>